<evidence type="ECO:0000313" key="1">
    <source>
        <dbReference type="EMBL" id="GAF05869.1"/>
    </source>
</evidence>
<sequence>MAYLYQTLTQDNSGATIHIKADKRYFKLVGMFSNEISVTDLKELNLNLKISSLNNGSSFEEPIPIGNASVETRGSIEYLHIGYEPSNTLVHTIKLTIDELSNKDISVG</sequence>
<proteinExistence type="predicted"/>
<dbReference type="Proteomes" id="UP000019402">
    <property type="component" value="Unassembled WGS sequence"/>
</dbReference>
<gene>
    <name evidence="1" type="ORF">JCM21142_114626</name>
</gene>
<name>W7YTV0_9BACT</name>
<dbReference type="STRING" id="869213.GCA_000517085_01662"/>
<dbReference type="RefSeq" id="WP_027471436.1">
    <property type="nucleotide sequence ID" value="NZ_BAMD01000142.1"/>
</dbReference>
<dbReference type="EMBL" id="BAMD01000142">
    <property type="protein sequence ID" value="GAF05869.1"/>
    <property type="molecule type" value="Genomic_DNA"/>
</dbReference>
<evidence type="ECO:0000313" key="2">
    <source>
        <dbReference type="Proteomes" id="UP000019402"/>
    </source>
</evidence>
<organism evidence="1 2">
    <name type="scientific">Saccharicrinis fermentans DSM 9555 = JCM 21142</name>
    <dbReference type="NCBI Taxonomy" id="869213"/>
    <lineage>
        <taxon>Bacteria</taxon>
        <taxon>Pseudomonadati</taxon>
        <taxon>Bacteroidota</taxon>
        <taxon>Bacteroidia</taxon>
        <taxon>Marinilabiliales</taxon>
        <taxon>Marinilabiliaceae</taxon>
        <taxon>Saccharicrinis</taxon>
    </lineage>
</organism>
<protein>
    <submittedName>
        <fullName evidence="1">Uncharacterized protein</fullName>
    </submittedName>
</protein>
<comment type="caution">
    <text evidence="1">The sequence shown here is derived from an EMBL/GenBank/DDBJ whole genome shotgun (WGS) entry which is preliminary data.</text>
</comment>
<dbReference type="AlphaFoldDB" id="W7YTV0"/>
<keyword evidence="2" id="KW-1185">Reference proteome</keyword>
<accession>W7YTV0</accession>
<reference evidence="1 2" key="1">
    <citation type="journal article" date="2014" name="Genome Announc.">
        <title>Draft Genome Sequence of Cytophaga fermentans JCM 21142T, a Facultative Anaerobe Isolated from Marine Mud.</title>
        <authorList>
            <person name="Starns D."/>
            <person name="Oshima K."/>
            <person name="Suda W."/>
            <person name="Iino T."/>
            <person name="Yuki M."/>
            <person name="Inoue J."/>
            <person name="Kitamura K."/>
            <person name="Iida T."/>
            <person name="Darby A."/>
            <person name="Hattori M."/>
            <person name="Ohkuma M."/>
        </authorList>
    </citation>
    <scope>NUCLEOTIDE SEQUENCE [LARGE SCALE GENOMIC DNA]</scope>
    <source>
        <strain evidence="1 2">JCM 21142</strain>
    </source>
</reference>